<gene>
    <name evidence="7" type="ORF">KUTeg_022868</name>
</gene>
<keyword evidence="8" id="KW-1185">Reference proteome</keyword>
<dbReference type="InterPro" id="IPR001991">
    <property type="entry name" value="Na-dicarboxylate_symporter"/>
</dbReference>
<keyword evidence="6" id="KW-0769">Symport</keyword>
<feature type="transmembrane region" description="Helical" evidence="6">
    <location>
        <begin position="12"/>
        <end position="29"/>
    </location>
</feature>
<evidence type="ECO:0000256" key="5">
    <source>
        <dbReference type="ARBA" id="ARBA00023136"/>
    </source>
</evidence>
<dbReference type="SUPFAM" id="SSF118215">
    <property type="entry name" value="Proton glutamate symport protein"/>
    <property type="match status" value="1"/>
</dbReference>
<dbReference type="Pfam" id="PF00375">
    <property type="entry name" value="SDF"/>
    <property type="match status" value="1"/>
</dbReference>
<comment type="similarity">
    <text evidence="6">Belongs to the dicarboxylate/amino acid:cation symporter (DAACS) (TC 2.A.23) family.</text>
</comment>
<dbReference type="PANTHER" id="PTHR11958:SF63">
    <property type="entry name" value="AMINO ACID TRANSPORTER"/>
    <property type="match status" value="1"/>
</dbReference>
<sequence length="240" mass="26658">MSKQEFEKKHNLFRMSPIGVMSLIAVSIAKVDTLQQTFKILAEYIGVYTAGVLIYQLIIIPGLYFVVTRKNPAKFLLSVVRPMMVVLAPPASVIAIPEMIKTCEEDHGVNSKLSRFVIPLGTAFSRAGSCYFICLSCFLLISMNDYSVFSALPSIPSASIYGIIVVLTSLNMSIENIGILVALEWYTDRLRSVSNALNIVVGTIMLDKFCKKSLTKSEKKRSYPTTDMEITIDDSTDEML</sequence>
<evidence type="ECO:0000256" key="4">
    <source>
        <dbReference type="ARBA" id="ARBA00022989"/>
    </source>
</evidence>
<evidence type="ECO:0000313" key="8">
    <source>
        <dbReference type="Proteomes" id="UP001217089"/>
    </source>
</evidence>
<evidence type="ECO:0000256" key="3">
    <source>
        <dbReference type="ARBA" id="ARBA00022692"/>
    </source>
</evidence>
<comment type="subcellular location">
    <subcellularLocation>
        <location evidence="1 6">Membrane</location>
        <topology evidence="1 6">Multi-pass membrane protein</topology>
    </subcellularLocation>
</comment>
<organism evidence="7 8">
    <name type="scientific">Tegillarca granosa</name>
    <name type="common">Malaysian cockle</name>
    <name type="synonym">Anadara granosa</name>
    <dbReference type="NCBI Taxonomy" id="220873"/>
    <lineage>
        <taxon>Eukaryota</taxon>
        <taxon>Metazoa</taxon>
        <taxon>Spiralia</taxon>
        <taxon>Lophotrochozoa</taxon>
        <taxon>Mollusca</taxon>
        <taxon>Bivalvia</taxon>
        <taxon>Autobranchia</taxon>
        <taxon>Pteriomorphia</taxon>
        <taxon>Arcoida</taxon>
        <taxon>Arcoidea</taxon>
        <taxon>Arcidae</taxon>
        <taxon>Tegillarca</taxon>
    </lineage>
</organism>
<accession>A0ABQ9E008</accession>
<keyword evidence="2 6" id="KW-0813">Transport</keyword>
<dbReference type="InterPro" id="IPR036458">
    <property type="entry name" value="Na:dicarbo_symporter_sf"/>
</dbReference>
<proteinExistence type="inferred from homology"/>
<feature type="transmembrane region" description="Helical" evidence="6">
    <location>
        <begin position="148"/>
        <end position="170"/>
    </location>
</feature>
<dbReference type="Proteomes" id="UP001217089">
    <property type="component" value="Unassembled WGS sequence"/>
</dbReference>
<evidence type="ECO:0000313" key="7">
    <source>
        <dbReference type="EMBL" id="KAJ8298808.1"/>
    </source>
</evidence>
<evidence type="ECO:0000256" key="1">
    <source>
        <dbReference type="ARBA" id="ARBA00004141"/>
    </source>
</evidence>
<feature type="transmembrane region" description="Helical" evidence="6">
    <location>
        <begin position="79"/>
        <end position="96"/>
    </location>
</feature>
<feature type="transmembrane region" description="Helical" evidence="6">
    <location>
        <begin position="41"/>
        <end position="67"/>
    </location>
</feature>
<dbReference type="EMBL" id="JARBDR010000921">
    <property type="protein sequence ID" value="KAJ8298808.1"/>
    <property type="molecule type" value="Genomic_DNA"/>
</dbReference>
<keyword evidence="5 6" id="KW-0472">Membrane</keyword>
<evidence type="ECO:0000256" key="2">
    <source>
        <dbReference type="ARBA" id="ARBA00022448"/>
    </source>
</evidence>
<comment type="caution">
    <text evidence="7">The sequence shown here is derived from an EMBL/GenBank/DDBJ whole genome shotgun (WGS) entry which is preliminary data.</text>
</comment>
<reference evidence="7 8" key="1">
    <citation type="submission" date="2022-12" db="EMBL/GenBank/DDBJ databases">
        <title>Chromosome-level genome of Tegillarca granosa.</title>
        <authorList>
            <person name="Kim J."/>
        </authorList>
    </citation>
    <scope>NUCLEOTIDE SEQUENCE [LARGE SCALE GENOMIC DNA]</scope>
    <source>
        <strain evidence="7">Teg-2019</strain>
        <tissue evidence="7">Adductor muscle</tissue>
    </source>
</reference>
<dbReference type="InterPro" id="IPR050746">
    <property type="entry name" value="DAACS"/>
</dbReference>
<name>A0ABQ9E008_TEGGR</name>
<protein>
    <recommendedName>
        <fullName evidence="6">Amino acid transporter</fullName>
    </recommendedName>
</protein>
<dbReference type="PRINTS" id="PR00173">
    <property type="entry name" value="EDTRNSPORT"/>
</dbReference>
<dbReference type="Gene3D" id="1.10.3860.10">
    <property type="entry name" value="Sodium:dicarboxylate symporter"/>
    <property type="match status" value="1"/>
</dbReference>
<keyword evidence="3 6" id="KW-0812">Transmembrane</keyword>
<keyword evidence="4 6" id="KW-1133">Transmembrane helix</keyword>
<dbReference type="PANTHER" id="PTHR11958">
    <property type="entry name" value="SODIUM/DICARBOXYLATE SYMPORTER-RELATED"/>
    <property type="match status" value="1"/>
</dbReference>
<feature type="transmembrane region" description="Helical" evidence="6">
    <location>
        <begin position="116"/>
        <end position="141"/>
    </location>
</feature>
<evidence type="ECO:0000256" key="6">
    <source>
        <dbReference type="RuleBase" id="RU361216"/>
    </source>
</evidence>